<feature type="chain" id="PRO_5024404970" evidence="1">
    <location>
        <begin position="18"/>
        <end position="111"/>
    </location>
</feature>
<name>A0A5M6CCU3_9FLAO</name>
<reference evidence="2 3" key="1">
    <citation type="submission" date="2019-09" db="EMBL/GenBank/DDBJ databases">
        <title>Genome sequence and assembly of Flavobacterium sp.</title>
        <authorList>
            <person name="Chhetri G."/>
        </authorList>
    </citation>
    <scope>NUCLEOTIDE SEQUENCE [LARGE SCALE GENOMIC DNA]</scope>
    <source>
        <strain evidence="2 3">SNL9</strain>
    </source>
</reference>
<proteinExistence type="predicted"/>
<keyword evidence="1" id="KW-0732">Signal</keyword>
<organism evidence="2 3">
    <name type="scientific">Paenimyroides baculatum</name>
    <dbReference type="NCBI Taxonomy" id="2608000"/>
    <lineage>
        <taxon>Bacteria</taxon>
        <taxon>Pseudomonadati</taxon>
        <taxon>Bacteroidota</taxon>
        <taxon>Flavobacteriia</taxon>
        <taxon>Flavobacteriales</taxon>
        <taxon>Flavobacteriaceae</taxon>
        <taxon>Paenimyroides</taxon>
    </lineage>
</organism>
<comment type="caution">
    <text evidence="2">The sequence shown here is derived from an EMBL/GenBank/DDBJ whole genome shotgun (WGS) entry which is preliminary data.</text>
</comment>
<evidence type="ECO:0000313" key="3">
    <source>
        <dbReference type="Proteomes" id="UP000325141"/>
    </source>
</evidence>
<keyword evidence="3" id="KW-1185">Reference proteome</keyword>
<evidence type="ECO:0000256" key="1">
    <source>
        <dbReference type="SAM" id="SignalP"/>
    </source>
</evidence>
<dbReference type="EMBL" id="VWSG01000009">
    <property type="protein sequence ID" value="KAA5532974.1"/>
    <property type="molecule type" value="Genomic_DNA"/>
</dbReference>
<dbReference type="RefSeq" id="WP_150013466.1">
    <property type="nucleotide sequence ID" value="NZ_VWSG01000009.1"/>
</dbReference>
<sequence>MMLVLFSCFLTTVNAFAHIQPLEKTVSCCPSPSQMKSCCEKKTASKNNACKENDCCSKMINNIVLFSEIKQDFNLQSSVLNIRQQPNTFVNLHVKSHFLAVWQPPKISLNL</sequence>
<protein>
    <submittedName>
        <fullName evidence="2">Uncharacterized protein</fullName>
    </submittedName>
</protein>
<feature type="signal peptide" evidence="1">
    <location>
        <begin position="1"/>
        <end position="17"/>
    </location>
</feature>
<evidence type="ECO:0000313" key="2">
    <source>
        <dbReference type="EMBL" id="KAA5532974.1"/>
    </source>
</evidence>
<dbReference type="AlphaFoldDB" id="A0A5M6CCU3"/>
<accession>A0A5M6CCU3</accession>
<dbReference type="Proteomes" id="UP000325141">
    <property type="component" value="Unassembled WGS sequence"/>
</dbReference>
<gene>
    <name evidence="2" type="ORF">F0460_11760</name>
</gene>